<reference evidence="2" key="1">
    <citation type="submission" date="2014-07" db="EMBL/GenBank/DDBJ databases">
        <title>Genome sequencing of plant-pathogenic Streptomyces species.</title>
        <authorList>
            <person name="Harrison J."/>
            <person name="Sapp M."/>
            <person name="Thwaites R."/>
            <person name="Studholme D.J."/>
        </authorList>
    </citation>
    <scope>NUCLEOTIDE SEQUENCE [LARGE SCALE GENOMIC DNA]</scope>
    <source>
        <strain evidence="2">NCPPB 4445</strain>
    </source>
</reference>
<protein>
    <submittedName>
        <fullName evidence="1">Uncharacterized protein</fullName>
    </submittedName>
</protein>
<evidence type="ECO:0000313" key="1">
    <source>
        <dbReference type="EMBL" id="KND36049.1"/>
    </source>
</evidence>
<organism evidence="1 2">
    <name type="scientific">Streptomyces acidiscabies</name>
    <dbReference type="NCBI Taxonomy" id="42234"/>
    <lineage>
        <taxon>Bacteria</taxon>
        <taxon>Bacillati</taxon>
        <taxon>Actinomycetota</taxon>
        <taxon>Actinomycetes</taxon>
        <taxon>Kitasatosporales</taxon>
        <taxon>Streptomycetaceae</taxon>
        <taxon>Streptomyces</taxon>
    </lineage>
</organism>
<dbReference type="AlphaFoldDB" id="A0A0L0KEK1"/>
<comment type="caution">
    <text evidence="1">The sequence shown here is derived from an EMBL/GenBank/DDBJ whole genome shotgun (WGS) entry which is preliminary data.</text>
</comment>
<dbReference type="EMBL" id="JPPY01000084">
    <property type="protein sequence ID" value="KND36049.1"/>
    <property type="molecule type" value="Genomic_DNA"/>
</dbReference>
<gene>
    <name evidence="1" type="ORF">IQ63_13615</name>
</gene>
<accession>A0A0L0KEK1</accession>
<name>A0A0L0KEK1_9ACTN</name>
<dbReference type="Proteomes" id="UP000037151">
    <property type="component" value="Unassembled WGS sequence"/>
</dbReference>
<sequence length="139" mass="14503">MTTDRAQLTHAYGSAADTPGPFTRLDGGARNEALLMAGLVIGASGADERKLYEDQIAELLSVARDFLAGIPADAPGDFVYLQGLLAADPAELPDTGARLHTLALQGGQDELAVSLTRLFGRARCGECETVFGVAEALVD</sequence>
<proteinExistence type="predicted"/>
<dbReference type="OrthoDB" id="796912at2"/>
<dbReference type="PATRIC" id="fig|42234.21.peg.2806"/>
<dbReference type="RefSeq" id="WP_050370905.1">
    <property type="nucleotide sequence ID" value="NZ_KQ257815.1"/>
</dbReference>
<evidence type="ECO:0000313" key="2">
    <source>
        <dbReference type="Proteomes" id="UP000037151"/>
    </source>
</evidence>